<dbReference type="GO" id="GO:0046872">
    <property type="term" value="F:metal ion binding"/>
    <property type="evidence" value="ECO:0007669"/>
    <property type="project" value="UniProtKB-KW"/>
</dbReference>
<evidence type="ECO:0000256" key="1">
    <source>
        <dbReference type="ARBA" id="ARBA00022723"/>
    </source>
</evidence>
<dbReference type="GO" id="GO:0008705">
    <property type="term" value="F:methionine synthase activity"/>
    <property type="evidence" value="ECO:0007669"/>
    <property type="project" value="TreeGrafter"/>
</dbReference>
<dbReference type="Gene3D" id="3.40.50.280">
    <property type="entry name" value="Cobalamin-binding domain"/>
    <property type="match status" value="1"/>
</dbReference>
<organism evidence="5">
    <name type="scientific">marine sediment metagenome</name>
    <dbReference type="NCBI Taxonomy" id="412755"/>
    <lineage>
        <taxon>unclassified sequences</taxon>
        <taxon>metagenomes</taxon>
        <taxon>ecological metagenomes</taxon>
    </lineage>
</organism>
<evidence type="ECO:0000259" key="3">
    <source>
        <dbReference type="PROSITE" id="PS51332"/>
    </source>
</evidence>
<dbReference type="InterPro" id="IPR006158">
    <property type="entry name" value="Cobalamin-bd"/>
</dbReference>
<dbReference type="PANTHER" id="PTHR45833:SF1">
    <property type="entry name" value="METHIONINE SYNTHASE"/>
    <property type="match status" value="1"/>
</dbReference>
<protein>
    <recommendedName>
        <fullName evidence="6">B12-binding N-terminal domain-containing protein</fullName>
    </recommendedName>
</protein>
<dbReference type="SUPFAM" id="SSF52242">
    <property type="entry name" value="Cobalamin (vitamin B12)-binding domain"/>
    <property type="match status" value="1"/>
</dbReference>
<evidence type="ECO:0000256" key="2">
    <source>
        <dbReference type="ARBA" id="ARBA00023285"/>
    </source>
</evidence>
<keyword evidence="2" id="KW-0170">Cobalt</keyword>
<dbReference type="Gene3D" id="1.10.1240.10">
    <property type="entry name" value="Methionine synthase domain"/>
    <property type="match status" value="1"/>
</dbReference>
<dbReference type="Pfam" id="PF02607">
    <property type="entry name" value="B12-binding_2"/>
    <property type="match status" value="1"/>
</dbReference>
<sequence length="117" mass="12505">MVDLIKIKDSVIEGEVDEVRDMVKKAVDEGQEVKRILNEALLPGISIVGDKYEKGEFFLPEMVIVATAMKEGLEVLSPFLAPGDIKATGTVVMGTAKGDIHDIGKSIVGTMLEGAGF</sequence>
<feature type="domain" description="B12-binding" evidence="3">
    <location>
        <begin position="88"/>
        <end position="117"/>
    </location>
</feature>
<comment type="caution">
    <text evidence="5">The sequence shown here is derived from an EMBL/GenBank/DDBJ whole genome shotgun (WGS) entry which is preliminary data.</text>
</comment>
<gene>
    <name evidence="5" type="ORF">S06H3_62655</name>
</gene>
<dbReference type="GO" id="GO:0050667">
    <property type="term" value="P:homocysteine metabolic process"/>
    <property type="evidence" value="ECO:0007669"/>
    <property type="project" value="TreeGrafter"/>
</dbReference>
<dbReference type="GO" id="GO:0046653">
    <property type="term" value="P:tetrahydrofolate metabolic process"/>
    <property type="evidence" value="ECO:0007669"/>
    <property type="project" value="TreeGrafter"/>
</dbReference>
<dbReference type="SUPFAM" id="SSF47644">
    <property type="entry name" value="Methionine synthase domain"/>
    <property type="match status" value="1"/>
</dbReference>
<evidence type="ECO:0000313" key="5">
    <source>
        <dbReference type="EMBL" id="GAI50110.1"/>
    </source>
</evidence>
<proteinExistence type="predicted"/>
<feature type="domain" description="B12-binding N-terminal" evidence="4">
    <location>
        <begin position="1"/>
        <end position="88"/>
    </location>
</feature>
<accession>X1QGG7</accession>
<evidence type="ECO:0000259" key="4">
    <source>
        <dbReference type="PROSITE" id="PS51337"/>
    </source>
</evidence>
<dbReference type="GO" id="GO:0005829">
    <property type="term" value="C:cytosol"/>
    <property type="evidence" value="ECO:0007669"/>
    <property type="project" value="TreeGrafter"/>
</dbReference>
<evidence type="ECO:0008006" key="6">
    <source>
        <dbReference type="Google" id="ProtNLM"/>
    </source>
</evidence>
<dbReference type="GO" id="GO:0031419">
    <property type="term" value="F:cobalamin binding"/>
    <property type="evidence" value="ECO:0007669"/>
    <property type="project" value="InterPro"/>
</dbReference>
<dbReference type="PROSITE" id="PS51332">
    <property type="entry name" value="B12_BINDING"/>
    <property type="match status" value="1"/>
</dbReference>
<feature type="non-terminal residue" evidence="5">
    <location>
        <position position="117"/>
    </location>
</feature>
<dbReference type="AlphaFoldDB" id="X1QGG7"/>
<dbReference type="SMART" id="SM01018">
    <property type="entry name" value="B12-binding_2"/>
    <property type="match status" value="1"/>
</dbReference>
<keyword evidence="1" id="KW-0479">Metal-binding</keyword>
<dbReference type="PROSITE" id="PS51337">
    <property type="entry name" value="B12_BINDING_NTER"/>
    <property type="match status" value="1"/>
</dbReference>
<dbReference type="InterPro" id="IPR003759">
    <property type="entry name" value="Cbl-bd_cap"/>
</dbReference>
<name>X1QGG7_9ZZZZ</name>
<reference evidence="5" key="1">
    <citation type="journal article" date="2014" name="Front. Microbiol.">
        <title>High frequency of phylogenetically diverse reductive dehalogenase-homologous genes in deep subseafloor sedimentary metagenomes.</title>
        <authorList>
            <person name="Kawai M."/>
            <person name="Futagami T."/>
            <person name="Toyoda A."/>
            <person name="Takaki Y."/>
            <person name="Nishi S."/>
            <person name="Hori S."/>
            <person name="Arai W."/>
            <person name="Tsubouchi T."/>
            <person name="Morono Y."/>
            <person name="Uchiyama I."/>
            <person name="Ito T."/>
            <person name="Fujiyama A."/>
            <person name="Inagaki F."/>
            <person name="Takami H."/>
        </authorList>
    </citation>
    <scope>NUCLEOTIDE SEQUENCE</scope>
    <source>
        <strain evidence="5">Expedition CK06-06</strain>
    </source>
</reference>
<dbReference type="EMBL" id="BARV01041368">
    <property type="protein sequence ID" value="GAI50110.1"/>
    <property type="molecule type" value="Genomic_DNA"/>
</dbReference>
<dbReference type="InterPro" id="IPR036724">
    <property type="entry name" value="Cobalamin-bd_sf"/>
</dbReference>
<dbReference type="InterPro" id="IPR036594">
    <property type="entry name" value="Meth_synthase_dom"/>
</dbReference>
<dbReference type="InterPro" id="IPR050554">
    <property type="entry name" value="Met_Synthase/Corrinoid"/>
</dbReference>
<dbReference type="PANTHER" id="PTHR45833">
    <property type="entry name" value="METHIONINE SYNTHASE"/>
    <property type="match status" value="1"/>
</dbReference>